<keyword evidence="2" id="KW-1185">Reference proteome</keyword>
<proteinExistence type="predicted"/>
<comment type="caution">
    <text evidence="1">The sequence shown here is derived from an EMBL/GenBank/DDBJ whole genome shotgun (WGS) entry which is preliminary data.</text>
</comment>
<organism evidence="1 2">
    <name type="scientific">Microbispora corallina</name>
    <dbReference type="NCBI Taxonomy" id="83302"/>
    <lineage>
        <taxon>Bacteria</taxon>
        <taxon>Bacillati</taxon>
        <taxon>Actinomycetota</taxon>
        <taxon>Actinomycetes</taxon>
        <taxon>Streptosporangiales</taxon>
        <taxon>Streptosporangiaceae</taxon>
        <taxon>Microbispora</taxon>
    </lineage>
</organism>
<sequence length="59" mass="6045">MIDWVALAAILAVIVCGSALGGAMASLTTVWVLRRHAGASLVEAAEGLLARSAGKRGRR</sequence>
<accession>A0ABQ4GBK0</accession>
<dbReference type="EMBL" id="BOOC01000059">
    <property type="protein sequence ID" value="GIH44443.1"/>
    <property type="molecule type" value="Genomic_DNA"/>
</dbReference>
<dbReference type="RefSeq" id="WP_204061439.1">
    <property type="nucleotide sequence ID" value="NZ_BAAAGP010000030.1"/>
</dbReference>
<name>A0ABQ4GBK0_9ACTN</name>
<evidence type="ECO:0000313" key="2">
    <source>
        <dbReference type="Proteomes" id="UP000603904"/>
    </source>
</evidence>
<dbReference type="Proteomes" id="UP000603904">
    <property type="component" value="Unassembled WGS sequence"/>
</dbReference>
<reference evidence="1 2" key="1">
    <citation type="submission" date="2021-01" db="EMBL/GenBank/DDBJ databases">
        <title>Whole genome shotgun sequence of Microbispora corallina NBRC 16416.</title>
        <authorList>
            <person name="Komaki H."/>
            <person name="Tamura T."/>
        </authorList>
    </citation>
    <scope>NUCLEOTIDE SEQUENCE [LARGE SCALE GENOMIC DNA]</scope>
    <source>
        <strain evidence="1 2">NBRC 16416</strain>
    </source>
</reference>
<gene>
    <name evidence="1" type="ORF">Mco01_74430</name>
</gene>
<evidence type="ECO:0000313" key="1">
    <source>
        <dbReference type="EMBL" id="GIH44443.1"/>
    </source>
</evidence>
<protein>
    <submittedName>
        <fullName evidence="1">Uncharacterized protein</fullName>
    </submittedName>
</protein>